<feature type="region of interest" description="Disordered" evidence="1">
    <location>
        <begin position="161"/>
        <end position="203"/>
    </location>
</feature>
<evidence type="ECO:0000256" key="1">
    <source>
        <dbReference type="SAM" id="MobiDB-lite"/>
    </source>
</evidence>
<feature type="compositionally biased region" description="Pro residues" evidence="1">
    <location>
        <begin position="227"/>
        <end position="236"/>
    </location>
</feature>
<proteinExistence type="predicted"/>
<dbReference type="Proteomes" id="UP000653411">
    <property type="component" value="Unassembled WGS sequence"/>
</dbReference>
<feature type="compositionally biased region" description="Low complexity" evidence="1">
    <location>
        <begin position="497"/>
        <end position="539"/>
    </location>
</feature>
<dbReference type="AlphaFoldDB" id="A0A917XB75"/>
<organism evidence="2 3">
    <name type="scientific">Streptomyces fuscichromogenes</name>
    <dbReference type="NCBI Taxonomy" id="1324013"/>
    <lineage>
        <taxon>Bacteria</taxon>
        <taxon>Bacillati</taxon>
        <taxon>Actinomycetota</taxon>
        <taxon>Actinomycetes</taxon>
        <taxon>Kitasatosporales</taxon>
        <taxon>Streptomycetaceae</taxon>
        <taxon>Streptomyces</taxon>
    </lineage>
</organism>
<feature type="compositionally biased region" description="Low complexity" evidence="1">
    <location>
        <begin position="319"/>
        <end position="334"/>
    </location>
</feature>
<evidence type="ECO:0000313" key="3">
    <source>
        <dbReference type="Proteomes" id="UP000653411"/>
    </source>
</evidence>
<protein>
    <submittedName>
        <fullName evidence="2">Uncharacterized protein</fullName>
    </submittedName>
</protein>
<comment type="caution">
    <text evidence="2">The sequence shown here is derived from an EMBL/GenBank/DDBJ whole genome shotgun (WGS) entry which is preliminary data.</text>
</comment>
<gene>
    <name evidence="2" type="ORF">GCM10011578_027810</name>
</gene>
<feature type="region of interest" description="Disordered" evidence="1">
    <location>
        <begin position="461"/>
        <end position="698"/>
    </location>
</feature>
<evidence type="ECO:0000313" key="2">
    <source>
        <dbReference type="EMBL" id="GGN04532.1"/>
    </source>
</evidence>
<reference evidence="2" key="2">
    <citation type="submission" date="2020-09" db="EMBL/GenBank/DDBJ databases">
        <authorList>
            <person name="Sun Q."/>
            <person name="Zhou Y."/>
        </authorList>
    </citation>
    <scope>NUCLEOTIDE SEQUENCE</scope>
    <source>
        <strain evidence="2">CGMCC 4.7110</strain>
    </source>
</reference>
<feature type="compositionally biased region" description="Low complexity" evidence="1">
    <location>
        <begin position="238"/>
        <end position="260"/>
    </location>
</feature>
<dbReference type="EMBL" id="BMML01000005">
    <property type="protein sequence ID" value="GGN04532.1"/>
    <property type="molecule type" value="Genomic_DNA"/>
</dbReference>
<accession>A0A917XB75</accession>
<feature type="compositionally biased region" description="Pro residues" evidence="1">
    <location>
        <begin position="587"/>
        <end position="601"/>
    </location>
</feature>
<feature type="compositionally biased region" description="Low complexity" evidence="1">
    <location>
        <begin position="653"/>
        <end position="678"/>
    </location>
</feature>
<feature type="region of interest" description="Disordered" evidence="1">
    <location>
        <begin position="219"/>
        <end position="339"/>
    </location>
</feature>
<feature type="compositionally biased region" description="Low complexity" evidence="1">
    <location>
        <begin position="559"/>
        <end position="573"/>
    </location>
</feature>
<reference evidence="2" key="1">
    <citation type="journal article" date="2014" name="Int. J. Syst. Evol. Microbiol.">
        <title>Complete genome sequence of Corynebacterium casei LMG S-19264T (=DSM 44701T), isolated from a smear-ripened cheese.</title>
        <authorList>
            <consortium name="US DOE Joint Genome Institute (JGI-PGF)"/>
            <person name="Walter F."/>
            <person name="Albersmeier A."/>
            <person name="Kalinowski J."/>
            <person name="Ruckert C."/>
        </authorList>
    </citation>
    <scope>NUCLEOTIDE SEQUENCE</scope>
    <source>
        <strain evidence="2">CGMCC 4.7110</strain>
    </source>
</reference>
<sequence>MAAGVACAVEVTATVSRPGSPGATGTVPGFAGRGASRTASVAPVRSVALRCTTVSGPPLAAGEAEGRTLCGTAGAGGTGGVARGTGEAAVAASVPVTASAPVPPVVGAGAGLAAVRPLSGGDAVCRAAGWSVPVRRCTEGVTGVPGGCSGAAAGLPGAVAEAGTPPPLTARRCTGGTGGTEVRAPAPGTPEGPPSRGGAEGAEGGVVVGDMEAVRAVAAGRPAAEAVPPPPPPPPEDALTGAGAAAGTVVLGPAVDGPAPDDADRCTAAGAGVLPEAPPREARGVSPEEVRPSPSPRGRDQPPLTGTGSAPPFSTARCTTASAAVSPPSARSPSGGAGTAPWAAVTLGADGSVRRCTAVTEVLAGARVSALRRGGTGGAGATRGPVAGAGTTGVGCGAHANGTAVEAAAVRVTARWTAGIADWPVPCAEGAGPPAGAVDGADGSAGLGALFPFRAAPAVPPGVRAAGPSPRRPAEGTRCTAGAADRAVPAGPPGPTDPADLTVPAADPTDPTGPTDPADPTYPAAAAATDPAAPADPADPAGPPPTARNGTTGTDALRPAVGPGCVAGPVGPANGSDCTGRSRPDLAPAPAPGVPVRPPPARRALDSPSRTACERVAVNEGFCQVGSRPPNPASATGPPVPSARWIGGSPDQAAATTGRGACAGTSGAFPDSSASVSRPRPRIRSHSPTRQPSAPAEAVALVTRDAISAV</sequence>
<feature type="compositionally biased region" description="Basic and acidic residues" evidence="1">
    <location>
        <begin position="278"/>
        <end position="291"/>
    </location>
</feature>
<keyword evidence="3" id="KW-1185">Reference proteome</keyword>
<name>A0A917XB75_9ACTN</name>
<dbReference type="RefSeq" id="WP_189262972.1">
    <property type="nucleotide sequence ID" value="NZ_BMML01000005.1"/>
</dbReference>